<evidence type="ECO:0000313" key="9">
    <source>
        <dbReference type="Proteomes" id="UP000245812"/>
    </source>
</evidence>
<evidence type="ECO:0000256" key="4">
    <source>
        <dbReference type="ARBA" id="ARBA00017871"/>
    </source>
</evidence>
<evidence type="ECO:0000256" key="2">
    <source>
        <dbReference type="ARBA" id="ARBA00005833"/>
    </source>
</evidence>
<dbReference type="RefSeq" id="WP_170120175.1">
    <property type="nucleotide sequence ID" value="NZ_MSZV01000005.1"/>
</dbReference>
<comment type="pathway">
    <text evidence="1">Plant hormone metabolism; auxin biosynthesis.</text>
</comment>
<keyword evidence="5" id="KW-0073">Auxin biosynthesis</keyword>
<organism evidence="8 9">
    <name type="scientific">Fulvimonas soli</name>
    <dbReference type="NCBI Taxonomy" id="155197"/>
    <lineage>
        <taxon>Bacteria</taxon>
        <taxon>Pseudomonadati</taxon>
        <taxon>Pseudomonadota</taxon>
        <taxon>Gammaproteobacteria</taxon>
        <taxon>Lysobacterales</taxon>
        <taxon>Rhodanobacteraceae</taxon>
        <taxon>Fulvimonas</taxon>
    </lineage>
</organism>
<dbReference type="InterPro" id="IPR050281">
    <property type="entry name" value="Flavin_monoamine_oxidase"/>
</dbReference>
<dbReference type="PANTHER" id="PTHR10742">
    <property type="entry name" value="FLAVIN MONOAMINE OXIDASE"/>
    <property type="match status" value="1"/>
</dbReference>
<dbReference type="Gene3D" id="3.50.50.60">
    <property type="entry name" value="FAD/NAD(P)-binding domain"/>
    <property type="match status" value="1"/>
</dbReference>
<dbReference type="InterPro" id="IPR006311">
    <property type="entry name" value="TAT_signal"/>
</dbReference>
<dbReference type="EC" id="1.13.12.3" evidence="3"/>
<dbReference type="Gene3D" id="1.20.1440.240">
    <property type="match status" value="1"/>
</dbReference>
<evidence type="ECO:0000313" key="8">
    <source>
        <dbReference type="EMBL" id="PWK92137.1"/>
    </source>
</evidence>
<reference evidence="8 9" key="1">
    <citation type="submission" date="2018-05" db="EMBL/GenBank/DDBJ databases">
        <title>Genomic Encyclopedia of Type Strains, Phase IV (KMG-IV): sequencing the most valuable type-strain genomes for metagenomic binning, comparative biology and taxonomic classification.</title>
        <authorList>
            <person name="Goeker M."/>
        </authorList>
    </citation>
    <scope>NUCLEOTIDE SEQUENCE [LARGE SCALE GENOMIC DNA]</scope>
    <source>
        <strain evidence="8 9">DSM 14263</strain>
    </source>
</reference>
<protein>
    <recommendedName>
        <fullName evidence="4">Tryptophan 2-monooxygenase</fullName>
        <ecNumber evidence="3">1.13.12.3</ecNumber>
    </recommendedName>
</protein>
<sequence length="535" mass="57798">MEAGGGCGLTRRQLLRMIGASAGAAAMYQAMSGLGLAAESSFRGPPSLQGAPRGASVLVLGAGLAGMVAAYELRRAGYEVQLLEYNGRAGGRNWSLRGGDRYAELGGAAQHCRFAAGQYFNPGPWRLPYHHHGILHYCRVLGVRLEAFVQTNYNAYLHNTEAYGGKPQRFRAVKADYQGHVAELLAKAAQGGALDGRLTREDQERLLESLRRWGALDRNYAYAAGRASSERRGYARDPGGGASARPAFSQPLRLEDLLGSRLWENLAEGDAYEMQTPLFQPVGGMGAIGEAFACELGPLIRYHAKVVEIRQDERGVTAWYEDARRPGGARRSARADWCVCTIPLSVLGQIPMNVGAAMAEAIAAVPYAAAVKIGLQFKRRFWEQDEQIYGGITYTDLPIGTIGYPSSGYHDGGKAVLLGAYAWGTDAMELTAMAPEERVRQAVAQGARIHPQYPREFDNGVAVAWHRAPFTLGCFALWSEEARAKHYDDLCAIDGRIVLAGEHASYLPAWQEGAVTSALDAIGRLHRRAAAGGAA</sequence>
<dbReference type="GO" id="GO:0009063">
    <property type="term" value="P:amino acid catabolic process"/>
    <property type="evidence" value="ECO:0007669"/>
    <property type="project" value="TreeGrafter"/>
</dbReference>
<proteinExistence type="inferred from homology"/>
<gene>
    <name evidence="8" type="ORF">C7456_103256</name>
</gene>
<dbReference type="PROSITE" id="PS51318">
    <property type="entry name" value="TAT"/>
    <property type="match status" value="1"/>
</dbReference>
<evidence type="ECO:0000256" key="1">
    <source>
        <dbReference type="ARBA" id="ARBA00004814"/>
    </source>
</evidence>
<dbReference type="InterPro" id="IPR036188">
    <property type="entry name" value="FAD/NAD-bd_sf"/>
</dbReference>
<dbReference type="EMBL" id="QGHC01000003">
    <property type="protein sequence ID" value="PWK92137.1"/>
    <property type="molecule type" value="Genomic_DNA"/>
</dbReference>
<comment type="catalytic activity">
    <reaction evidence="6">
        <text>L-tryptophan + O2 = indole-3-acetamide + CO2 + H2O</text>
        <dbReference type="Rhea" id="RHEA:16165"/>
        <dbReference type="ChEBI" id="CHEBI:15377"/>
        <dbReference type="ChEBI" id="CHEBI:15379"/>
        <dbReference type="ChEBI" id="CHEBI:16031"/>
        <dbReference type="ChEBI" id="CHEBI:16526"/>
        <dbReference type="ChEBI" id="CHEBI:57912"/>
        <dbReference type="EC" id="1.13.12.3"/>
    </reaction>
</comment>
<comment type="similarity">
    <text evidence="2">Belongs to the tryptophan 2-monooxygenase family.</text>
</comment>
<dbReference type="PANTHER" id="PTHR10742:SF342">
    <property type="entry name" value="AMINE OXIDASE"/>
    <property type="match status" value="1"/>
</dbReference>
<dbReference type="SUPFAM" id="SSF54373">
    <property type="entry name" value="FAD-linked reductases, C-terminal domain"/>
    <property type="match status" value="1"/>
</dbReference>
<keyword evidence="9" id="KW-1185">Reference proteome</keyword>
<name>A0A316IEV1_9GAMM</name>
<feature type="domain" description="Amine oxidase" evidence="7">
    <location>
        <begin position="64"/>
        <end position="521"/>
    </location>
</feature>
<dbReference type="GO" id="GO:0009851">
    <property type="term" value="P:auxin biosynthetic process"/>
    <property type="evidence" value="ECO:0007669"/>
    <property type="project" value="UniProtKB-KW"/>
</dbReference>
<dbReference type="Pfam" id="PF01593">
    <property type="entry name" value="Amino_oxidase"/>
    <property type="match status" value="1"/>
</dbReference>
<dbReference type="Gene3D" id="3.90.660.10">
    <property type="match status" value="1"/>
</dbReference>
<comment type="caution">
    <text evidence="8">The sequence shown here is derived from an EMBL/GenBank/DDBJ whole genome shotgun (WGS) entry which is preliminary data.</text>
</comment>
<dbReference type="GO" id="GO:0050361">
    <property type="term" value="F:tryptophan 2-monooxygenase activity"/>
    <property type="evidence" value="ECO:0007669"/>
    <property type="project" value="UniProtKB-EC"/>
</dbReference>
<evidence type="ECO:0000256" key="3">
    <source>
        <dbReference type="ARBA" id="ARBA00012535"/>
    </source>
</evidence>
<dbReference type="InterPro" id="IPR002937">
    <property type="entry name" value="Amino_oxidase"/>
</dbReference>
<evidence type="ECO:0000259" key="7">
    <source>
        <dbReference type="Pfam" id="PF01593"/>
    </source>
</evidence>
<dbReference type="SUPFAM" id="SSF51905">
    <property type="entry name" value="FAD/NAD(P)-binding domain"/>
    <property type="match status" value="1"/>
</dbReference>
<dbReference type="AlphaFoldDB" id="A0A316IEV1"/>
<evidence type="ECO:0000256" key="5">
    <source>
        <dbReference type="ARBA" id="ARBA00023070"/>
    </source>
</evidence>
<evidence type="ECO:0000256" key="6">
    <source>
        <dbReference type="ARBA" id="ARBA00047321"/>
    </source>
</evidence>
<dbReference type="Proteomes" id="UP000245812">
    <property type="component" value="Unassembled WGS sequence"/>
</dbReference>
<dbReference type="GO" id="GO:0001716">
    <property type="term" value="F:L-amino-acid oxidase activity"/>
    <property type="evidence" value="ECO:0007669"/>
    <property type="project" value="TreeGrafter"/>
</dbReference>
<accession>A0A316IEV1</accession>